<evidence type="ECO:0000256" key="4">
    <source>
        <dbReference type="PROSITE-ProRule" id="PRU00182"/>
    </source>
</evidence>
<dbReference type="PROSITE" id="PS50889">
    <property type="entry name" value="S4"/>
    <property type="match status" value="1"/>
</dbReference>
<dbReference type="PROSITE" id="PS01129">
    <property type="entry name" value="PSI_RLU"/>
    <property type="match status" value="1"/>
</dbReference>
<dbReference type="InterPro" id="IPR036986">
    <property type="entry name" value="S4_RNA-bd_sf"/>
</dbReference>
<dbReference type="Proteomes" id="UP001597296">
    <property type="component" value="Unassembled WGS sequence"/>
</dbReference>
<evidence type="ECO:0000256" key="5">
    <source>
        <dbReference type="RuleBase" id="RU362028"/>
    </source>
</evidence>
<dbReference type="InterPro" id="IPR006224">
    <property type="entry name" value="PsdUridine_synth_RluA-like_CS"/>
</dbReference>
<dbReference type="EMBL" id="JBHUIY010000006">
    <property type="protein sequence ID" value="MFD2233150.1"/>
    <property type="molecule type" value="Genomic_DNA"/>
</dbReference>
<dbReference type="SUPFAM" id="SSF55120">
    <property type="entry name" value="Pseudouridine synthase"/>
    <property type="match status" value="1"/>
</dbReference>
<dbReference type="PANTHER" id="PTHR21600">
    <property type="entry name" value="MITOCHONDRIAL RNA PSEUDOURIDINE SYNTHASE"/>
    <property type="match status" value="1"/>
</dbReference>
<dbReference type="Gene3D" id="3.10.290.10">
    <property type="entry name" value="RNA-binding S4 domain"/>
    <property type="match status" value="1"/>
</dbReference>
<dbReference type="GO" id="GO:0016853">
    <property type="term" value="F:isomerase activity"/>
    <property type="evidence" value="ECO:0007669"/>
    <property type="project" value="UniProtKB-KW"/>
</dbReference>
<dbReference type="RefSeq" id="WP_377314930.1">
    <property type="nucleotide sequence ID" value="NZ_JBHUIY010000006.1"/>
</dbReference>
<comment type="catalytic activity">
    <reaction evidence="5">
        <text>a uridine in RNA = a pseudouridine in RNA</text>
        <dbReference type="Rhea" id="RHEA:48348"/>
        <dbReference type="Rhea" id="RHEA-COMP:12068"/>
        <dbReference type="Rhea" id="RHEA-COMP:12069"/>
        <dbReference type="ChEBI" id="CHEBI:65314"/>
        <dbReference type="ChEBI" id="CHEBI:65315"/>
    </reaction>
</comment>
<evidence type="ECO:0000256" key="3">
    <source>
        <dbReference type="ARBA" id="ARBA00036882"/>
    </source>
</evidence>
<dbReference type="Gene3D" id="3.30.2350.10">
    <property type="entry name" value="Pseudouridine synthase"/>
    <property type="match status" value="1"/>
</dbReference>
<dbReference type="EC" id="5.4.99.-" evidence="5"/>
<organism evidence="7 8">
    <name type="scientific">Phaeospirillum tilakii</name>
    <dbReference type="NCBI Taxonomy" id="741673"/>
    <lineage>
        <taxon>Bacteria</taxon>
        <taxon>Pseudomonadati</taxon>
        <taxon>Pseudomonadota</taxon>
        <taxon>Alphaproteobacteria</taxon>
        <taxon>Rhodospirillales</taxon>
        <taxon>Rhodospirillaceae</taxon>
        <taxon>Phaeospirillum</taxon>
    </lineage>
</organism>
<dbReference type="CDD" id="cd00165">
    <property type="entry name" value="S4"/>
    <property type="match status" value="1"/>
</dbReference>
<dbReference type="InterPro" id="IPR006225">
    <property type="entry name" value="PsdUridine_synth_RluC/D"/>
</dbReference>
<dbReference type="NCBIfam" id="TIGR00005">
    <property type="entry name" value="rluA_subfam"/>
    <property type="match status" value="1"/>
</dbReference>
<dbReference type="InterPro" id="IPR002942">
    <property type="entry name" value="S4_RNA-bd"/>
</dbReference>
<comment type="function">
    <text evidence="5">Responsible for synthesis of pseudouridine from uracil.</text>
</comment>
<reference evidence="8" key="1">
    <citation type="journal article" date="2019" name="Int. J. Syst. Evol. Microbiol.">
        <title>The Global Catalogue of Microorganisms (GCM) 10K type strain sequencing project: providing services to taxonomists for standard genome sequencing and annotation.</title>
        <authorList>
            <consortium name="The Broad Institute Genomics Platform"/>
            <consortium name="The Broad Institute Genome Sequencing Center for Infectious Disease"/>
            <person name="Wu L."/>
            <person name="Ma J."/>
        </authorList>
    </citation>
    <scope>NUCLEOTIDE SEQUENCE [LARGE SCALE GENOMIC DNA]</scope>
    <source>
        <strain evidence="8">KCTC 15012</strain>
    </source>
</reference>
<dbReference type="Pfam" id="PF01479">
    <property type="entry name" value="S4"/>
    <property type="match status" value="1"/>
</dbReference>
<dbReference type="SMART" id="SM00363">
    <property type="entry name" value="S4"/>
    <property type="match status" value="1"/>
</dbReference>
<dbReference type="InterPro" id="IPR020103">
    <property type="entry name" value="PsdUridine_synth_cat_dom_sf"/>
</dbReference>
<evidence type="ECO:0000256" key="1">
    <source>
        <dbReference type="ARBA" id="ARBA00010876"/>
    </source>
</evidence>
<gene>
    <name evidence="7" type="ORF">ACFSNB_04970</name>
</gene>
<comment type="catalytic activity">
    <reaction evidence="3">
        <text>uridine(1911/1915/1917) in 23S rRNA = pseudouridine(1911/1915/1917) in 23S rRNA</text>
        <dbReference type="Rhea" id="RHEA:42524"/>
        <dbReference type="Rhea" id="RHEA-COMP:10097"/>
        <dbReference type="Rhea" id="RHEA-COMP:10098"/>
        <dbReference type="ChEBI" id="CHEBI:65314"/>
        <dbReference type="ChEBI" id="CHEBI:65315"/>
        <dbReference type="EC" id="5.4.99.23"/>
    </reaction>
</comment>
<comment type="similarity">
    <text evidence="1 5">Belongs to the pseudouridine synthase RluA family.</text>
</comment>
<evidence type="ECO:0000313" key="7">
    <source>
        <dbReference type="EMBL" id="MFD2233150.1"/>
    </source>
</evidence>
<accession>A0ABW5C759</accession>
<evidence type="ECO:0000259" key="6">
    <source>
        <dbReference type="SMART" id="SM00363"/>
    </source>
</evidence>
<name>A0ABW5C759_9PROT</name>
<keyword evidence="4" id="KW-0694">RNA-binding</keyword>
<keyword evidence="2 5" id="KW-0413">Isomerase</keyword>
<dbReference type="InterPro" id="IPR050188">
    <property type="entry name" value="RluA_PseudoU_synthase"/>
</dbReference>
<keyword evidence="8" id="KW-1185">Reference proteome</keyword>
<sequence>MTDIASRVLIPVPATPDEAGDRLDKWLAARLPELSRSRIKALIEAGQVGLDGATIADPSYRVKPGQTARVEVPPDAPATPEPQDIALVVVYEDADLIVIDKPAGMVVHPAPGSPDSTLVNALLAHCGESLAGIGGVRRPGIVHRIDKDTSGLLVVAKTDAAHRGLAEQFADHSLERAYRALVWGLPNPAEGRIEGAIGRNPRDRKTMAVVSHGGKPALTRYRVMKSFLAGAVSLVECRLATGRTHQIRVHMTSVNNPLVGDMTYGRVRPSRMSRLPDVQRQALQAFPRQALHAYLLGFRHPTQGGWLRFESAIPSDISSLIKILEAV</sequence>
<dbReference type="InterPro" id="IPR006145">
    <property type="entry name" value="PsdUridine_synth_RsuA/RluA"/>
</dbReference>
<dbReference type="SUPFAM" id="SSF55174">
    <property type="entry name" value="Alpha-L RNA-binding motif"/>
    <property type="match status" value="1"/>
</dbReference>
<comment type="caution">
    <text evidence="7">The sequence shown here is derived from an EMBL/GenBank/DDBJ whole genome shotgun (WGS) entry which is preliminary data.</text>
</comment>
<proteinExistence type="inferred from homology"/>
<protein>
    <recommendedName>
        <fullName evidence="5">Pseudouridine synthase</fullName>
        <ecNumber evidence="5">5.4.99.-</ecNumber>
    </recommendedName>
</protein>
<dbReference type="CDD" id="cd02869">
    <property type="entry name" value="PseudoU_synth_RluA_like"/>
    <property type="match status" value="1"/>
</dbReference>
<dbReference type="Pfam" id="PF00849">
    <property type="entry name" value="PseudoU_synth_2"/>
    <property type="match status" value="1"/>
</dbReference>
<dbReference type="PANTHER" id="PTHR21600:SF44">
    <property type="entry name" value="RIBOSOMAL LARGE SUBUNIT PSEUDOURIDINE SYNTHASE D"/>
    <property type="match status" value="1"/>
</dbReference>
<evidence type="ECO:0000313" key="8">
    <source>
        <dbReference type="Proteomes" id="UP001597296"/>
    </source>
</evidence>
<feature type="domain" description="RNA-binding S4" evidence="6">
    <location>
        <begin position="21"/>
        <end position="79"/>
    </location>
</feature>
<evidence type="ECO:0000256" key="2">
    <source>
        <dbReference type="ARBA" id="ARBA00023235"/>
    </source>
</evidence>